<name>A0A9Q4GIX2_9EURY</name>
<evidence type="ECO:0000313" key="2">
    <source>
        <dbReference type="Proteomes" id="UP001149411"/>
    </source>
</evidence>
<dbReference type="GO" id="GO:0016787">
    <property type="term" value="F:hydrolase activity"/>
    <property type="evidence" value="ECO:0007669"/>
    <property type="project" value="UniProtKB-KW"/>
</dbReference>
<protein>
    <submittedName>
        <fullName evidence="1">Alpha/beta fold hydrolase</fullName>
    </submittedName>
</protein>
<gene>
    <name evidence="1" type="ORF">EGH25_08000</name>
</gene>
<dbReference type="Proteomes" id="UP001149411">
    <property type="component" value="Unassembled WGS sequence"/>
</dbReference>
<dbReference type="AlphaFoldDB" id="A0A9Q4GIX2"/>
<keyword evidence="2" id="KW-1185">Reference proteome</keyword>
<dbReference type="EMBL" id="RKLV01000007">
    <property type="protein sequence ID" value="MCX2819293.1"/>
    <property type="molecule type" value="Genomic_DNA"/>
</dbReference>
<comment type="caution">
    <text evidence="1">The sequence shown here is derived from an EMBL/GenBank/DDBJ whole genome shotgun (WGS) entry which is preliminary data.</text>
</comment>
<dbReference type="Gene3D" id="3.40.50.1820">
    <property type="entry name" value="alpha/beta hydrolase"/>
    <property type="match status" value="1"/>
</dbReference>
<proteinExistence type="predicted"/>
<evidence type="ECO:0000313" key="1">
    <source>
        <dbReference type="EMBL" id="MCX2819293.1"/>
    </source>
</evidence>
<organism evidence="1 2">
    <name type="scientific">Halorutilus salinus</name>
    <dbReference type="NCBI Taxonomy" id="2487751"/>
    <lineage>
        <taxon>Archaea</taxon>
        <taxon>Methanobacteriati</taxon>
        <taxon>Methanobacteriota</taxon>
        <taxon>Stenosarchaea group</taxon>
        <taxon>Halobacteria</taxon>
        <taxon>Halorutilales</taxon>
        <taxon>Halorutilaceae</taxon>
        <taxon>Halorutilus</taxon>
    </lineage>
</organism>
<dbReference type="SUPFAM" id="SSF53474">
    <property type="entry name" value="alpha/beta-Hydrolases"/>
    <property type="match status" value="1"/>
</dbReference>
<dbReference type="Pfam" id="PF02089">
    <property type="entry name" value="Palm_thioest"/>
    <property type="match status" value="1"/>
</dbReference>
<reference evidence="1" key="1">
    <citation type="submission" date="2022-09" db="EMBL/GenBank/DDBJ databases">
        <title>Haloadaptaus new haloarchaeum isolated from saline soil.</title>
        <authorList>
            <person name="Duran-Viseras A."/>
            <person name="Sanchez-Porro C."/>
            <person name="Ventosa A."/>
        </authorList>
    </citation>
    <scope>NUCLEOTIDE SEQUENCE</scope>
    <source>
        <strain evidence="1">F3-133</strain>
    </source>
</reference>
<dbReference type="RefSeq" id="WP_266087438.1">
    <property type="nucleotide sequence ID" value="NZ_RKLV01000007.1"/>
</dbReference>
<dbReference type="InterPro" id="IPR029058">
    <property type="entry name" value="AB_hydrolase_fold"/>
</dbReference>
<keyword evidence="1" id="KW-0378">Hydrolase</keyword>
<accession>A0A9Q4GIX2</accession>
<sequence length="205" mass="23169">MQPVVFVHGFLDTWYAPWWGRMAKHVENLGLVPDEIHAVDKGLVPGTTVRSPRDYAELVREEVEKAYDRHDERVNLVGHSMGGLDSRWYVEQLDGDELVDTVVTLGTPHHGTLLSRWAFFTPGGRDMTMSSDLIRTLKNDGVADGVEYVAGWSTSDELVKPKRSAKLPSQRENVTNVNLGPMSHFEIQWRRSAFDKFAGYLRSEG</sequence>